<comment type="caution">
    <text evidence="2">The sequence shown here is derived from an EMBL/GenBank/DDBJ whole genome shotgun (WGS) entry which is preliminary data.</text>
</comment>
<evidence type="ECO:0000313" key="3">
    <source>
        <dbReference type="Proteomes" id="UP000781958"/>
    </source>
</evidence>
<reference evidence="2 3" key="1">
    <citation type="submission" date="2021-03" db="EMBL/GenBank/DDBJ databases">
        <title>Genomic Encyclopedia of Type Strains, Phase III (KMG-III): the genomes of soil and plant-associated and newly described type strains.</title>
        <authorList>
            <person name="Whitman W."/>
        </authorList>
    </citation>
    <scope>NUCLEOTIDE SEQUENCE [LARGE SCALE GENOMIC DNA]</scope>
    <source>
        <strain evidence="2 3">IMMIB AFH-6</strain>
    </source>
</reference>
<gene>
    <name evidence="2" type="ORF">J2851_005197</name>
</gene>
<feature type="region of interest" description="Disordered" evidence="1">
    <location>
        <begin position="1"/>
        <end position="29"/>
    </location>
</feature>
<accession>A0ABS4SSH9</accession>
<dbReference type="RefSeq" id="WP_209769864.1">
    <property type="nucleotide sequence ID" value="NZ_JAGINP010000021.1"/>
</dbReference>
<organism evidence="2 3">
    <name type="scientific">Azospirillum rugosum</name>
    <dbReference type="NCBI Taxonomy" id="416170"/>
    <lineage>
        <taxon>Bacteria</taxon>
        <taxon>Pseudomonadati</taxon>
        <taxon>Pseudomonadota</taxon>
        <taxon>Alphaproteobacteria</taxon>
        <taxon>Rhodospirillales</taxon>
        <taxon>Azospirillaceae</taxon>
        <taxon>Azospirillum</taxon>
    </lineage>
</organism>
<dbReference type="EMBL" id="JAGINP010000021">
    <property type="protein sequence ID" value="MBP2295392.1"/>
    <property type="molecule type" value="Genomic_DNA"/>
</dbReference>
<evidence type="ECO:0000256" key="1">
    <source>
        <dbReference type="SAM" id="MobiDB-lite"/>
    </source>
</evidence>
<proteinExistence type="predicted"/>
<protein>
    <recommendedName>
        <fullName evidence="4">SGNH/GDSL hydrolase family protein</fullName>
    </recommendedName>
</protein>
<evidence type="ECO:0000313" key="2">
    <source>
        <dbReference type="EMBL" id="MBP2295392.1"/>
    </source>
</evidence>
<evidence type="ECO:0008006" key="4">
    <source>
        <dbReference type="Google" id="ProtNLM"/>
    </source>
</evidence>
<sequence>MTTNEPATEPPPQPMSEKKKARSMAAPRPKRRRRLGLVLLGVIPALFLAGTAGAFWTGYSLYDRPFVWYNTNRIAATADRAGRGMGSPVVVALGGATLRHATLDEDGMAKLAARDGIERVQFLRIVHEHAQFADFEPMLGAILKIKPDLVLLDLDLLFAERRPLADLRSYGSVVTGMALEGKPYLADQIAIQYEKPCRAPDPNGRTAADVERRVEEARSVVSLDAESTAFEAVRRFADQARAGGTRVALLHLRRPTAFEERMYGPGNSYLPAALTRLNEQPGLPVWRFPDSLHKSANYCRSGALGPEGRKAYSQWLSAGIAQVLSQPRVEEAALR</sequence>
<dbReference type="Proteomes" id="UP000781958">
    <property type="component" value="Unassembled WGS sequence"/>
</dbReference>
<keyword evidence="3" id="KW-1185">Reference proteome</keyword>
<name>A0ABS4SSH9_9PROT</name>